<sequence length="427" mass="48467">MPYLSVVDAKTNEYANTLYGYFIGRRHAVPIVDSYVNNAWSRFGLQRSMFHHGFFFFQFKTKAGMEQVLAKGPWRIRNVPIMLNIWNPTKKLVKEKVKTVQVWVKLHNVPVVAFSELSLSLITTKVGKPIMLDAHTADMCVNSWGRCSYARVLIEVSAERALVESFIVAVPIQGEEGHSLEKINVEYEWRPPRCGTCKIFDHFDVDCPRKPCVVLQEQVCEKIIEKNKGKKKQPKSLQPKQIEGLRFNKPKSAWVVKSSKSVKPSSSKKVENNKEINDDSINLLDLQKSFNKLRNEDAVLEEVHNAAAVEQVDHGRGPMEDLSNVSTRVTNVHANSTGKKAVQVEVSSSKPKLSFGELDLSNFSDSDDDEVFASKEDYDAYMSSMGGGKTLEDEYDIYDDDYADQIRDLPGQLKEFHDFRLSYSGKK</sequence>
<proteinExistence type="predicted"/>
<reference evidence="2" key="1">
    <citation type="journal article" date="2022" name="Int. J. Mol. Sci.">
        <title>Draft Genome of Tanacetum Coccineum: Genomic Comparison of Closely Related Tanacetum-Family Plants.</title>
        <authorList>
            <person name="Yamashiro T."/>
            <person name="Shiraishi A."/>
            <person name="Nakayama K."/>
            <person name="Satake H."/>
        </authorList>
    </citation>
    <scope>NUCLEOTIDE SEQUENCE</scope>
</reference>
<dbReference type="InterPro" id="IPR040256">
    <property type="entry name" value="At4g02000-like"/>
</dbReference>
<dbReference type="EMBL" id="BQNB010011967">
    <property type="protein sequence ID" value="GJS97504.1"/>
    <property type="molecule type" value="Genomic_DNA"/>
</dbReference>
<reference evidence="2" key="2">
    <citation type="submission" date="2022-01" db="EMBL/GenBank/DDBJ databases">
        <authorList>
            <person name="Yamashiro T."/>
            <person name="Shiraishi A."/>
            <person name="Satake H."/>
            <person name="Nakayama K."/>
        </authorList>
    </citation>
    <scope>NUCLEOTIDE SEQUENCE</scope>
</reference>
<accession>A0ABQ5A4E4</accession>
<comment type="caution">
    <text evidence="2">The sequence shown here is derived from an EMBL/GenBank/DDBJ whole genome shotgun (WGS) entry which is preliminary data.</text>
</comment>
<dbReference type="PANTHER" id="PTHR31286">
    <property type="entry name" value="GLYCINE-RICH CELL WALL STRUCTURAL PROTEIN 1.8-LIKE"/>
    <property type="match status" value="1"/>
</dbReference>
<evidence type="ECO:0000313" key="2">
    <source>
        <dbReference type="EMBL" id="GJS97504.1"/>
    </source>
</evidence>
<evidence type="ECO:0000313" key="3">
    <source>
        <dbReference type="Proteomes" id="UP001151760"/>
    </source>
</evidence>
<dbReference type="Pfam" id="PF14111">
    <property type="entry name" value="DUF4283"/>
    <property type="match status" value="1"/>
</dbReference>
<gene>
    <name evidence="2" type="ORF">Tco_0804472</name>
</gene>
<evidence type="ECO:0000259" key="1">
    <source>
        <dbReference type="Pfam" id="PF14111"/>
    </source>
</evidence>
<organism evidence="2 3">
    <name type="scientific">Tanacetum coccineum</name>
    <dbReference type="NCBI Taxonomy" id="301880"/>
    <lineage>
        <taxon>Eukaryota</taxon>
        <taxon>Viridiplantae</taxon>
        <taxon>Streptophyta</taxon>
        <taxon>Embryophyta</taxon>
        <taxon>Tracheophyta</taxon>
        <taxon>Spermatophyta</taxon>
        <taxon>Magnoliopsida</taxon>
        <taxon>eudicotyledons</taxon>
        <taxon>Gunneridae</taxon>
        <taxon>Pentapetalae</taxon>
        <taxon>asterids</taxon>
        <taxon>campanulids</taxon>
        <taxon>Asterales</taxon>
        <taxon>Asteraceae</taxon>
        <taxon>Asteroideae</taxon>
        <taxon>Anthemideae</taxon>
        <taxon>Anthemidinae</taxon>
        <taxon>Tanacetum</taxon>
    </lineage>
</organism>
<keyword evidence="3" id="KW-1185">Reference proteome</keyword>
<feature type="domain" description="DUF4283" evidence="1">
    <location>
        <begin position="14"/>
        <end position="91"/>
    </location>
</feature>
<dbReference type="PANTHER" id="PTHR31286:SF99">
    <property type="entry name" value="DUF4283 DOMAIN-CONTAINING PROTEIN"/>
    <property type="match status" value="1"/>
</dbReference>
<name>A0ABQ5A4E4_9ASTR</name>
<dbReference type="InterPro" id="IPR025558">
    <property type="entry name" value="DUF4283"/>
</dbReference>
<dbReference type="Proteomes" id="UP001151760">
    <property type="component" value="Unassembled WGS sequence"/>
</dbReference>
<protein>
    <submittedName>
        <fullName evidence="2">Zinc knuckle CX2CX4HX4C containing protein</fullName>
    </submittedName>
</protein>